<organism evidence="2 3">
    <name type="scientific">Neurospora intermedia</name>
    <dbReference type="NCBI Taxonomy" id="5142"/>
    <lineage>
        <taxon>Eukaryota</taxon>
        <taxon>Fungi</taxon>
        <taxon>Dikarya</taxon>
        <taxon>Ascomycota</taxon>
        <taxon>Pezizomycotina</taxon>
        <taxon>Sordariomycetes</taxon>
        <taxon>Sordariomycetidae</taxon>
        <taxon>Sordariales</taxon>
        <taxon>Sordariaceae</taxon>
        <taxon>Neurospora</taxon>
    </lineage>
</organism>
<name>A0ABR3DQU9_NEUIN</name>
<proteinExistence type="predicted"/>
<dbReference type="EMBL" id="JAVLET010000001">
    <property type="protein sequence ID" value="KAL0475043.1"/>
    <property type="molecule type" value="Genomic_DNA"/>
</dbReference>
<feature type="compositionally biased region" description="Basic and acidic residues" evidence="1">
    <location>
        <begin position="326"/>
        <end position="342"/>
    </location>
</feature>
<comment type="caution">
    <text evidence="2">The sequence shown here is derived from an EMBL/GenBank/DDBJ whole genome shotgun (WGS) entry which is preliminary data.</text>
</comment>
<gene>
    <name evidence="2" type="ORF">QR685DRAFT_32169</name>
</gene>
<protein>
    <submittedName>
        <fullName evidence="2">Uncharacterized protein</fullName>
    </submittedName>
</protein>
<reference evidence="2 3" key="1">
    <citation type="submission" date="2023-09" db="EMBL/GenBank/DDBJ databases">
        <title>Multi-omics analysis of a traditional fermented food reveals byproduct-associated fungal strains for waste-to-food upcycling.</title>
        <authorList>
            <consortium name="Lawrence Berkeley National Laboratory"/>
            <person name="Rekdal V.M."/>
            <person name="Villalobos-Escobedo J.M."/>
            <person name="Rodriguez-Valeron N."/>
            <person name="Garcia M.O."/>
            <person name="Vasquez D.P."/>
            <person name="Damayanti I."/>
            <person name="Sorensen P.M."/>
            <person name="Baidoo E.E."/>
            <person name="De Carvalho A.C."/>
            <person name="Riley R."/>
            <person name="Lipzen A."/>
            <person name="He G."/>
            <person name="Yan M."/>
            <person name="Haridas S."/>
            <person name="Daum C."/>
            <person name="Yoshinaga Y."/>
            <person name="Ng V."/>
            <person name="Grigoriev I.V."/>
            <person name="Munk R."/>
            <person name="Nuraida L."/>
            <person name="Wijaya C.H."/>
            <person name="Morales P.-C."/>
            <person name="Keasling J.D."/>
        </authorList>
    </citation>
    <scope>NUCLEOTIDE SEQUENCE [LARGE SCALE GENOMIC DNA]</scope>
    <source>
        <strain evidence="2 3">FGSC 2613</strain>
    </source>
</reference>
<sequence length="342" mass="40067">MEVKKDGVFVCVTTSSQQIRKHLRDIAKIKLKRTQEKTEEVLMEKGIYDGLEKMVEDVYKEIIDGSSNYPIYQQAELLVEAGRIGVWEAQKANARYISKDAATLWSRWGNVSPYLRFIELRERLAKEGSRPVSHAQLLDIEKLLTNQLSNLHEGCKRWMKSYKENGESHSLEMKRLFDRAKELAKEAHDMRTTIRYFSRMKLDFMVDKHFMMEIVVTHFRSFKEKVATMEWCLERCEFEERVRAHGEQKKKNNPECTQEFEDFMVHLKWTSEDIYLEEFSDEKVSGKKLTDELPWSGALGAWMEEEASHAFGEDDSNISLHGSDLMTEKEENHGDKEDGTMQ</sequence>
<evidence type="ECO:0000256" key="1">
    <source>
        <dbReference type="SAM" id="MobiDB-lite"/>
    </source>
</evidence>
<evidence type="ECO:0000313" key="3">
    <source>
        <dbReference type="Proteomes" id="UP001451303"/>
    </source>
</evidence>
<evidence type="ECO:0000313" key="2">
    <source>
        <dbReference type="EMBL" id="KAL0475043.1"/>
    </source>
</evidence>
<keyword evidence="3" id="KW-1185">Reference proteome</keyword>
<feature type="region of interest" description="Disordered" evidence="1">
    <location>
        <begin position="310"/>
        <end position="342"/>
    </location>
</feature>
<accession>A0ABR3DQU9</accession>
<dbReference type="Proteomes" id="UP001451303">
    <property type="component" value="Unassembled WGS sequence"/>
</dbReference>